<dbReference type="GO" id="GO:0016874">
    <property type="term" value="F:ligase activity"/>
    <property type="evidence" value="ECO:0007669"/>
    <property type="project" value="UniProtKB-KW"/>
</dbReference>
<dbReference type="Proteomes" id="UP000009011">
    <property type="component" value="Chromosome"/>
</dbReference>
<name>I6YU53_MELRP</name>
<dbReference type="GO" id="GO:0006633">
    <property type="term" value="P:fatty acid biosynthetic process"/>
    <property type="evidence" value="ECO:0007669"/>
    <property type="project" value="TreeGrafter"/>
</dbReference>
<keyword evidence="4" id="KW-0436">Ligase</keyword>
<comment type="similarity">
    <text evidence="1">Belongs to the ATP-dependent AMP-binding enzyme family.</text>
</comment>
<reference evidence="4 5" key="1">
    <citation type="journal article" date="2013" name="PLoS ONE">
        <title>Genomic analysis of Melioribacter roseus, facultatively anaerobic organotrophic bacterium representing a novel deep lineage within Bacteriodetes/Chlorobi group.</title>
        <authorList>
            <person name="Kadnikov V.V."/>
            <person name="Mardanov A.V."/>
            <person name="Podosokorskaya O.A."/>
            <person name="Gavrilov S.N."/>
            <person name="Kublanov I.V."/>
            <person name="Beletsky A.V."/>
            <person name="Bonch-Osmolovskaya E.A."/>
            <person name="Ravin N.V."/>
        </authorList>
    </citation>
    <scope>NUCLEOTIDE SEQUENCE [LARGE SCALE GENOMIC DNA]</scope>
    <source>
        <strain evidence="5">JCM 17771 / P3M-2</strain>
    </source>
</reference>
<dbReference type="EMBL" id="CP003557">
    <property type="protein sequence ID" value="AFN74077.1"/>
    <property type="molecule type" value="Genomic_DNA"/>
</dbReference>
<dbReference type="AlphaFoldDB" id="I6YU53"/>
<dbReference type="STRING" id="1191523.MROS_0836"/>
<dbReference type="Gene3D" id="3.40.50.12780">
    <property type="entry name" value="N-terminal domain of ligase-like"/>
    <property type="match status" value="1"/>
</dbReference>
<dbReference type="HOGENOM" id="CLU_000022_23_7_10"/>
<dbReference type="InterPro" id="IPR045851">
    <property type="entry name" value="AMP-bd_C_sf"/>
</dbReference>
<evidence type="ECO:0000259" key="3">
    <source>
        <dbReference type="Pfam" id="PF00501"/>
    </source>
</evidence>
<dbReference type="eggNOG" id="COG0318">
    <property type="taxonomic scope" value="Bacteria"/>
</dbReference>
<dbReference type="InterPro" id="IPR000873">
    <property type="entry name" value="AMP-dep_synth/lig_dom"/>
</dbReference>
<dbReference type="Pfam" id="PF00501">
    <property type="entry name" value="AMP-binding"/>
    <property type="match status" value="1"/>
</dbReference>
<accession>I6YU53</accession>
<proteinExistence type="inferred from homology"/>
<dbReference type="RefSeq" id="WP_014855513.1">
    <property type="nucleotide sequence ID" value="NC_018178.1"/>
</dbReference>
<dbReference type="GO" id="GO:0070566">
    <property type="term" value="F:adenylyltransferase activity"/>
    <property type="evidence" value="ECO:0007669"/>
    <property type="project" value="TreeGrafter"/>
</dbReference>
<gene>
    <name evidence="4" type="ordered locus">MROS_0836</name>
</gene>
<dbReference type="SUPFAM" id="SSF56801">
    <property type="entry name" value="Acetyl-CoA synthetase-like"/>
    <property type="match status" value="1"/>
</dbReference>
<feature type="region of interest" description="Disordered" evidence="2">
    <location>
        <begin position="551"/>
        <end position="575"/>
    </location>
</feature>
<dbReference type="Gene3D" id="3.30.300.30">
    <property type="match status" value="1"/>
</dbReference>
<sequence length="575" mass="65116">MEKFNIEEADTLWKRWKLNAERYPDKEAVVHWIAGEEPFRWTYKNLIEAAEKFSVALKKQGIKKGEVCAIIIRHNKFLYPLYFAVVRLGALPAILAYPNPRLHPDKFRQGLEGMSQRSGLDYILTEKELDPLIRPLIDKEGSTIKNIFFPLDWNPEEDFDPVLNGEIEKASSEIKFEEEAFLQHSSGTTGLQKPVVLSHKALLYHVKYLGERLGMNRNDKVVSWLPLYHDLGLIAAFHIPLAYGITTIQIDPFEWVLAPILQLEAAAKEKATMTYMPNFAYNVLAEKIDEEELEGIDLSSLRAVVNCAEPIRHESHVKFIERYKKYNLDPLALAGMYAMAETTLAVTVTDLGKPIKEVKADRDELAKGKVKLADENASVRICVSSGRLIEGCDARIVDDNRRDVPDGIVGEVAVKSVSMFDGYRNYPEKTAEVVENGWYFTGDYGFKYEDEFFIIGRKKDIIIVAGKNIYPEDIEDAVNQVEGVIPGRVIAFGEEDPQLGTEFISVVAETKAGTEEEKNNLRLAILKAGMSIDVGIHKVYLVPPRWLIKSSSGKPSRRTNKERLIGNKEPQVWSR</sequence>
<dbReference type="PATRIC" id="fig|1191523.3.peg.882"/>
<organism evidence="4 5">
    <name type="scientific">Melioribacter roseus (strain DSM 23840 / JCM 17771 / VKM B-2668 / P3M-2)</name>
    <dbReference type="NCBI Taxonomy" id="1191523"/>
    <lineage>
        <taxon>Bacteria</taxon>
        <taxon>Pseudomonadati</taxon>
        <taxon>Ignavibacteriota</taxon>
        <taxon>Ignavibacteria</taxon>
        <taxon>Ignavibacteriales</taxon>
        <taxon>Melioribacteraceae</taxon>
        <taxon>Melioribacter</taxon>
    </lineage>
</organism>
<evidence type="ECO:0000313" key="5">
    <source>
        <dbReference type="Proteomes" id="UP000009011"/>
    </source>
</evidence>
<keyword evidence="5" id="KW-1185">Reference proteome</keyword>
<evidence type="ECO:0000256" key="2">
    <source>
        <dbReference type="SAM" id="MobiDB-lite"/>
    </source>
</evidence>
<evidence type="ECO:0000313" key="4">
    <source>
        <dbReference type="EMBL" id="AFN74077.1"/>
    </source>
</evidence>
<protein>
    <submittedName>
        <fullName evidence="4">AMP-dependent synthetase and ligase</fullName>
    </submittedName>
</protein>
<evidence type="ECO:0000256" key="1">
    <source>
        <dbReference type="ARBA" id="ARBA00006432"/>
    </source>
</evidence>
<feature type="domain" description="AMP-dependent synthetase/ligase" evidence="3">
    <location>
        <begin position="19"/>
        <end position="423"/>
    </location>
</feature>
<dbReference type="KEGG" id="mro:MROS_0836"/>
<dbReference type="PANTHER" id="PTHR22754">
    <property type="entry name" value="DISCO-INTERACTING PROTEIN 2 DIP2 -RELATED"/>
    <property type="match status" value="1"/>
</dbReference>
<dbReference type="OrthoDB" id="9765680at2"/>
<dbReference type="InterPro" id="IPR042099">
    <property type="entry name" value="ANL_N_sf"/>
</dbReference>
<dbReference type="PANTHER" id="PTHR22754:SF32">
    <property type="entry name" value="DISCO-INTERACTING PROTEIN 2"/>
    <property type="match status" value="1"/>
</dbReference>
<dbReference type="GO" id="GO:0005886">
    <property type="term" value="C:plasma membrane"/>
    <property type="evidence" value="ECO:0007669"/>
    <property type="project" value="TreeGrafter"/>
</dbReference>